<feature type="region of interest" description="Disordered" evidence="1">
    <location>
        <begin position="155"/>
        <end position="177"/>
    </location>
</feature>
<dbReference type="Gene3D" id="2.40.50.40">
    <property type="match status" value="1"/>
</dbReference>
<evidence type="ECO:0008006" key="5">
    <source>
        <dbReference type="Google" id="ProtNLM"/>
    </source>
</evidence>
<keyword evidence="4" id="KW-1185">Reference proteome</keyword>
<dbReference type="GO" id="GO:0006955">
    <property type="term" value="P:immune response"/>
    <property type="evidence" value="ECO:0007669"/>
    <property type="project" value="InterPro"/>
</dbReference>
<feature type="compositionally biased region" description="Basic and acidic residues" evidence="1">
    <location>
        <begin position="367"/>
        <end position="376"/>
    </location>
</feature>
<name>A0A6G0HIT3_LARCR</name>
<feature type="compositionally biased region" description="Pro residues" evidence="1">
    <location>
        <begin position="379"/>
        <end position="392"/>
    </location>
</feature>
<dbReference type="Proteomes" id="UP000424527">
    <property type="component" value="Unassembled WGS sequence"/>
</dbReference>
<proteinExistence type="predicted"/>
<dbReference type="GO" id="GO:0005576">
    <property type="term" value="C:extracellular region"/>
    <property type="evidence" value="ECO:0007669"/>
    <property type="project" value="InterPro"/>
</dbReference>
<sequence length="487" mass="54608">MMGLFIVSKLLLITFALQSTEEKWKMHATAEPDNSVRYGEFCLRISDDSHRTSSKSVTQQPTKSARQTKQTTQQTTEPDHFLDTDKPEEISQPYTEKPNDIIVPLIAPHNFQSHVFVQRRSSDSSDEEMLFRQFCIQPHPDMNWASTAHSANIIKPTAPRRQLKSTEEKWKMHATAEPDNSVRYGEFCLRISDDSHRTSSKSVTQQPTKSARQTKQTTQQPTTEPTDLGSQSTQQTTEPASLFKLTKETGQPYREKPPIAPSNLQSGCYCDKREKKHLNETSSLRILTTELPSETCNSVQSIGELKDGSKVCMARLSLLDYYNAILGETLMDGREVCVTRLSIFAYSRLPDPGSAVKKQGPPGEAEEERKQGERGARGPPGPIEPLGPPGSPGSPWISGPPGSRGISGLPGSRGISGPPVMNDIKCFHCFPFPNWHNIEPNDVKFMKMDMRSRSCPIYIHVTLKNNENFCVDSSQPWFRTLLEKLKI</sequence>
<evidence type="ECO:0000256" key="2">
    <source>
        <dbReference type="SAM" id="SignalP"/>
    </source>
</evidence>
<feature type="compositionally biased region" description="Basic and acidic residues" evidence="1">
    <location>
        <begin position="164"/>
        <end position="176"/>
    </location>
</feature>
<feature type="compositionally biased region" description="Low complexity" evidence="1">
    <location>
        <begin position="67"/>
        <end position="76"/>
    </location>
</feature>
<keyword evidence="2" id="KW-0732">Signal</keyword>
<dbReference type="AlphaFoldDB" id="A0A6G0HIT3"/>
<comment type="caution">
    <text evidence="3">The sequence shown here is derived from an EMBL/GenBank/DDBJ whole genome shotgun (WGS) entry which is preliminary data.</text>
</comment>
<protein>
    <recommendedName>
        <fullName evidence="5">Chemokine interleukin-8-like domain-containing protein</fullName>
    </recommendedName>
</protein>
<feature type="compositionally biased region" description="Polar residues" evidence="1">
    <location>
        <begin position="200"/>
        <end position="211"/>
    </location>
</feature>
<feature type="chain" id="PRO_5026013896" description="Chemokine interleukin-8-like domain-containing protein" evidence="2">
    <location>
        <begin position="17"/>
        <end position="487"/>
    </location>
</feature>
<dbReference type="SUPFAM" id="SSF54117">
    <property type="entry name" value="Interleukin 8-like chemokines"/>
    <property type="match status" value="1"/>
</dbReference>
<feature type="compositionally biased region" description="Polar residues" evidence="1">
    <location>
        <begin position="228"/>
        <end position="238"/>
    </location>
</feature>
<feature type="compositionally biased region" description="Low complexity" evidence="1">
    <location>
        <begin position="393"/>
        <end position="414"/>
    </location>
</feature>
<evidence type="ECO:0000256" key="1">
    <source>
        <dbReference type="SAM" id="MobiDB-lite"/>
    </source>
</evidence>
<feature type="signal peptide" evidence="2">
    <location>
        <begin position="1"/>
        <end position="16"/>
    </location>
</feature>
<feature type="region of interest" description="Disordered" evidence="1">
    <location>
        <begin position="49"/>
        <end position="93"/>
    </location>
</feature>
<feature type="compositionally biased region" description="Polar residues" evidence="1">
    <location>
        <begin position="54"/>
        <end position="65"/>
    </location>
</feature>
<feature type="compositionally biased region" description="Low complexity" evidence="1">
    <location>
        <begin position="213"/>
        <end position="226"/>
    </location>
</feature>
<dbReference type="GO" id="GO:0008009">
    <property type="term" value="F:chemokine activity"/>
    <property type="evidence" value="ECO:0007669"/>
    <property type="project" value="InterPro"/>
</dbReference>
<dbReference type="InterPro" id="IPR036048">
    <property type="entry name" value="Interleukin_8-like_sf"/>
</dbReference>
<feature type="region of interest" description="Disordered" evidence="1">
    <location>
        <begin position="352"/>
        <end position="414"/>
    </location>
</feature>
<reference evidence="3 4" key="1">
    <citation type="submission" date="2019-07" db="EMBL/GenBank/DDBJ databases">
        <title>Chromosome genome assembly for large yellow croaker.</title>
        <authorList>
            <person name="Xiao S."/>
        </authorList>
    </citation>
    <scope>NUCLEOTIDE SEQUENCE [LARGE SCALE GENOMIC DNA]</scope>
    <source>
        <strain evidence="3">JMULYC20181020</strain>
        <tissue evidence="3">Muscle</tissue>
    </source>
</reference>
<organism evidence="3 4">
    <name type="scientific">Larimichthys crocea</name>
    <name type="common">Large yellow croaker</name>
    <name type="synonym">Pseudosciaena crocea</name>
    <dbReference type="NCBI Taxonomy" id="215358"/>
    <lineage>
        <taxon>Eukaryota</taxon>
        <taxon>Metazoa</taxon>
        <taxon>Chordata</taxon>
        <taxon>Craniata</taxon>
        <taxon>Vertebrata</taxon>
        <taxon>Euteleostomi</taxon>
        <taxon>Actinopterygii</taxon>
        <taxon>Neopterygii</taxon>
        <taxon>Teleostei</taxon>
        <taxon>Neoteleostei</taxon>
        <taxon>Acanthomorphata</taxon>
        <taxon>Eupercaria</taxon>
        <taxon>Sciaenidae</taxon>
        <taxon>Larimichthys</taxon>
    </lineage>
</organism>
<evidence type="ECO:0000313" key="4">
    <source>
        <dbReference type="Proteomes" id="UP000424527"/>
    </source>
</evidence>
<accession>A0A6G0HIT3</accession>
<evidence type="ECO:0000313" key="3">
    <source>
        <dbReference type="EMBL" id="KAE8278886.1"/>
    </source>
</evidence>
<feature type="region of interest" description="Disordered" evidence="1">
    <location>
        <begin position="195"/>
        <end position="238"/>
    </location>
</feature>
<dbReference type="EMBL" id="REGW02000023">
    <property type="protein sequence ID" value="KAE8278886.1"/>
    <property type="molecule type" value="Genomic_DNA"/>
</dbReference>
<feature type="compositionally biased region" description="Basic and acidic residues" evidence="1">
    <location>
        <begin position="77"/>
        <end position="89"/>
    </location>
</feature>
<gene>
    <name evidence="3" type="ORF">D5F01_LYC22466</name>
</gene>